<dbReference type="GO" id="GO:0006046">
    <property type="term" value="P:N-acetylglucosamine catabolic process"/>
    <property type="evidence" value="ECO:0007669"/>
    <property type="project" value="TreeGrafter"/>
</dbReference>
<evidence type="ECO:0000256" key="1">
    <source>
        <dbReference type="ARBA" id="ARBA00010716"/>
    </source>
</evidence>
<name>A0A5C5ZZA4_9BACT</name>
<dbReference type="PANTHER" id="PTHR11113">
    <property type="entry name" value="N-ACETYLGLUCOSAMINE-6-PHOSPHATE DEACETYLASE"/>
    <property type="match status" value="1"/>
</dbReference>
<evidence type="ECO:0000256" key="2">
    <source>
        <dbReference type="ARBA" id="ARBA00022801"/>
    </source>
</evidence>
<dbReference type="AlphaFoldDB" id="A0A5C5ZZA4"/>
<dbReference type="EMBL" id="SJPR01000010">
    <property type="protein sequence ID" value="TWT92455.1"/>
    <property type="molecule type" value="Genomic_DNA"/>
</dbReference>
<organism evidence="3 4">
    <name type="scientific">Botrimarina colliarenosi</name>
    <dbReference type="NCBI Taxonomy" id="2528001"/>
    <lineage>
        <taxon>Bacteria</taxon>
        <taxon>Pseudomonadati</taxon>
        <taxon>Planctomycetota</taxon>
        <taxon>Planctomycetia</taxon>
        <taxon>Pirellulales</taxon>
        <taxon>Lacipirellulaceae</taxon>
        <taxon>Botrimarina</taxon>
    </lineage>
</organism>
<proteinExistence type="inferred from homology"/>
<gene>
    <name evidence="3" type="primary">nagA</name>
    <name evidence="3" type="ORF">Pla108_40800</name>
</gene>
<evidence type="ECO:0000313" key="3">
    <source>
        <dbReference type="EMBL" id="TWT92455.1"/>
    </source>
</evidence>
<reference evidence="3 4" key="1">
    <citation type="submission" date="2019-02" db="EMBL/GenBank/DDBJ databases">
        <title>Deep-cultivation of Planctomycetes and their phenomic and genomic characterization uncovers novel biology.</title>
        <authorList>
            <person name="Wiegand S."/>
            <person name="Jogler M."/>
            <person name="Boedeker C."/>
            <person name="Pinto D."/>
            <person name="Vollmers J."/>
            <person name="Rivas-Marin E."/>
            <person name="Kohn T."/>
            <person name="Peeters S.H."/>
            <person name="Heuer A."/>
            <person name="Rast P."/>
            <person name="Oberbeckmann S."/>
            <person name="Bunk B."/>
            <person name="Jeske O."/>
            <person name="Meyerdierks A."/>
            <person name="Storesund J.E."/>
            <person name="Kallscheuer N."/>
            <person name="Luecker S."/>
            <person name="Lage O.M."/>
            <person name="Pohl T."/>
            <person name="Merkel B.J."/>
            <person name="Hornburger P."/>
            <person name="Mueller R.-W."/>
            <person name="Bruemmer F."/>
            <person name="Labrenz M."/>
            <person name="Spormann A.M."/>
            <person name="Op Den Camp H."/>
            <person name="Overmann J."/>
            <person name="Amann R."/>
            <person name="Jetten M.S.M."/>
            <person name="Mascher T."/>
            <person name="Medema M.H."/>
            <person name="Devos D.P."/>
            <person name="Kaster A.-K."/>
            <person name="Ovreas L."/>
            <person name="Rohde M."/>
            <person name="Galperin M.Y."/>
            <person name="Jogler C."/>
        </authorList>
    </citation>
    <scope>NUCLEOTIDE SEQUENCE [LARGE SCALE GENOMIC DNA]</scope>
    <source>
        <strain evidence="3 4">Pla108</strain>
    </source>
</reference>
<dbReference type="EC" id="3.5.1.25" evidence="3"/>
<dbReference type="Proteomes" id="UP000317421">
    <property type="component" value="Unassembled WGS sequence"/>
</dbReference>
<comment type="similarity">
    <text evidence="1">Belongs to the metallo-dependent hydrolases superfamily. NagA family.</text>
</comment>
<dbReference type="Gene3D" id="3.20.20.140">
    <property type="entry name" value="Metal-dependent hydrolases"/>
    <property type="match status" value="1"/>
</dbReference>
<comment type="caution">
    <text evidence="3">The sequence shown here is derived from an EMBL/GenBank/DDBJ whole genome shotgun (WGS) entry which is preliminary data.</text>
</comment>
<dbReference type="PANTHER" id="PTHR11113:SF14">
    <property type="entry name" value="N-ACETYLGLUCOSAMINE-6-PHOSPHATE DEACETYLASE"/>
    <property type="match status" value="1"/>
</dbReference>
<accession>A0A5C5ZZA4</accession>
<keyword evidence="4" id="KW-1185">Reference proteome</keyword>
<dbReference type="SUPFAM" id="SSF51556">
    <property type="entry name" value="Metallo-dependent hydrolases"/>
    <property type="match status" value="1"/>
</dbReference>
<dbReference type="OrthoDB" id="9776488at2"/>
<dbReference type="RefSeq" id="WP_146446753.1">
    <property type="nucleotide sequence ID" value="NZ_SJPR01000010.1"/>
</dbReference>
<dbReference type="GO" id="GO:0008448">
    <property type="term" value="F:N-acetylglucosamine-6-phosphate deacetylase activity"/>
    <property type="evidence" value="ECO:0007669"/>
    <property type="project" value="UniProtKB-EC"/>
</dbReference>
<dbReference type="InterPro" id="IPR032466">
    <property type="entry name" value="Metal_Hydrolase"/>
</dbReference>
<evidence type="ECO:0000313" key="4">
    <source>
        <dbReference type="Proteomes" id="UP000317421"/>
    </source>
</evidence>
<sequence>MTCGDLIDLQVNGYAGVDFNSDDLTEEQFLEACRRLHSDGVKRFLPTLITDRLETLAARAQKLARFIERNRDVTRVVAGIHLEGPFISPQPGYVGAHPAGAVRTATVDEALRLVDACDGHAKLVTLAPEHDDGCKTIRALVDRGVRVSAGHCNPTLDQLDQAIDAGLSMFTHLGNGCPLSLPRHDNIIQRVLSCSQRLWVCFIADGVHVPFFALQNYLDAAGLDRAIVVSDAISAAGGGVGEHWLAGQRVHVDADYATWSEDRSHLVGSALSLPQAYTNLRNRLGLSDEEAIRLTRLNPAAAIGEGL</sequence>
<keyword evidence="2 3" id="KW-0378">Hydrolase</keyword>
<protein>
    <submittedName>
        <fullName evidence="3">N-acetylglucosamine-6-phosphate deacetylase</fullName>
        <ecNumber evidence="3">3.5.1.25</ecNumber>
    </submittedName>
</protein>